<dbReference type="PANTHER" id="PTHR48082">
    <property type="entry name" value="ATP SYNTHASE SUBUNIT ALPHA, MITOCHONDRIAL"/>
    <property type="match status" value="1"/>
</dbReference>
<dbReference type="Gene3D" id="3.40.50.12240">
    <property type="match status" value="1"/>
</dbReference>
<name>A0A2G2WYG5_CAPBA</name>
<dbReference type="InterPro" id="IPR005294">
    <property type="entry name" value="ATP_synth_F1_asu"/>
</dbReference>
<gene>
    <name evidence="1" type="ORF">CQW23_10019</name>
</gene>
<dbReference type="PANTHER" id="PTHR48082:SF2">
    <property type="entry name" value="ATP SYNTHASE SUBUNIT ALPHA, MITOCHONDRIAL"/>
    <property type="match status" value="1"/>
</dbReference>
<dbReference type="GO" id="GO:0046933">
    <property type="term" value="F:proton-transporting ATP synthase activity, rotational mechanism"/>
    <property type="evidence" value="ECO:0007669"/>
    <property type="project" value="InterPro"/>
</dbReference>
<proteinExistence type="predicted"/>
<accession>A0A2G2WYG5</accession>
<keyword evidence="2" id="KW-1185">Reference proteome</keyword>
<dbReference type="GO" id="GO:0043531">
    <property type="term" value="F:ADP binding"/>
    <property type="evidence" value="ECO:0007669"/>
    <property type="project" value="TreeGrafter"/>
</dbReference>
<comment type="caution">
    <text evidence="1">The sequence shown here is derived from an EMBL/GenBank/DDBJ whole genome shotgun (WGS) entry which is preliminary data.</text>
</comment>
<dbReference type="EMBL" id="MLFT02000004">
    <property type="protein sequence ID" value="PHT50272.1"/>
    <property type="molecule type" value="Genomic_DNA"/>
</dbReference>
<dbReference type="GO" id="GO:0045259">
    <property type="term" value="C:proton-transporting ATP synthase complex"/>
    <property type="evidence" value="ECO:0007669"/>
    <property type="project" value="InterPro"/>
</dbReference>
<dbReference type="OrthoDB" id="1306059at2759"/>
<evidence type="ECO:0000313" key="2">
    <source>
        <dbReference type="Proteomes" id="UP000224567"/>
    </source>
</evidence>
<sequence length="89" mass="10020">MEYTIVVAETADSPATLQYLAPYTGAALVEYFLYRERLPGVQVSSPEGLPRPAPLKREPKGRSYINLVETRPRLLREAAVENFPQWAKA</sequence>
<dbReference type="STRING" id="33114.A0A2G2WYG5"/>
<dbReference type="AlphaFoldDB" id="A0A2G2WYG5"/>
<dbReference type="Proteomes" id="UP000224567">
    <property type="component" value="Unassembled WGS sequence"/>
</dbReference>
<protein>
    <submittedName>
        <fullName evidence="1">ATP synthase subunit alpha, chloroplastic</fullName>
    </submittedName>
</protein>
<organism evidence="1 2">
    <name type="scientific">Capsicum baccatum</name>
    <name type="common">Peruvian pepper</name>
    <dbReference type="NCBI Taxonomy" id="33114"/>
    <lineage>
        <taxon>Eukaryota</taxon>
        <taxon>Viridiplantae</taxon>
        <taxon>Streptophyta</taxon>
        <taxon>Embryophyta</taxon>
        <taxon>Tracheophyta</taxon>
        <taxon>Spermatophyta</taxon>
        <taxon>Magnoliopsida</taxon>
        <taxon>eudicotyledons</taxon>
        <taxon>Gunneridae</taxon>
        <taxon>Pentapetalae</taxon>
        <taxon>asterids</taxon>
        <taxon>lamiids</taxon>
        <taxon>Solanales</taxon>
        <taxon>Solanaceae</taxon>
        <taxon>Solanoideae</taxon>
        <taxon>Capsiceae</taxon>
        <taxon>Capsicum</taxon>
    </lineage>
</organism>
<reference evidence="1 2" key="1">
    <citation type="journal article" date="2017" name="Genome Biol.">
        <title>New reference genome sequences of hot pepper reveal the massive evolution of plant disease-resistance genes by retroduplication.</title>
        <authorList>
            <person name="Kim S."/>
            <person name="Park J."/>
            <person name="Yeom S.I."/>
            <person name="Kim Y.M."/>
            <person name="Seo E."/>
            <person name="Kim K.T."/>
            <person name="Kim M.S."/>
            <person name="Lee J.M."/>
            <person name="Cheong K."/>
            <person name="Shin H.S."/>
            <person name="Kim S.B."/>
            <person name="Han K."/>
            <person name="Lee J."/>
            <person name="Park M."/>
            <person name="Lee H.A."/>
            <person name="Lee H.Y."/>
            <person name="Lee Y."/>
            <person name="Oh S."/>
            <person name="Lee J.H."/>
            <person name="Choi E."/>
            <person name="Choi E."/>
            <person name="Lee S.E."/>
            <person name="Jeon J."/>
            <person name="Kim H."/>
            <person name="Choi G."/>
            <person name="Song H."/>
            <person name="Lee J."/>
            <person name="Lee S.C."/>
            <person name="Kwon J.K."/>
            <person name="Lee H.Y."/>
            <person name="Koo N."/>
            <person name="Hong Y."/>
            <person name="Kim R.W."/>
            <person name="Kang W.H."/>
            <person name="Huh J.H."/>
            <person name="Kang B.C."/>
            <person name="Yang T.J."/>
            <person name="Lee Y.H."/>
            <person name="Bennetzen J.L."/>
            <person name="Choi D."/>
        </authorList>
    </citation>
    <scope>NUCLEOTIDE SEQUENCE [LARGE SCALE GENOMIC DNA]</scope>
    <source>
        <strain evidence="2">cv. PBC81</strain>
    </source>
</reference>
<evidence type="ECO:0000313" key="1">
    <source>
        <dbReference type="EMBL" id="PHT50272.1"/>
    </source>
</evidence>
<dbReference type="GO" id="GO:0005524">
    <property type="term" value="F:ATP binding"/>
    <property type="evidence" value="ECO:0007669"/>
    <property type="project" value="TreeGrafter"/>
</dbReference>
<reference evidence="2" key="2">
    <citation type="journal article" date="2017" name="J. Anim. Genet.">
        <title>Multiple reference genome sequences of hot pepper reveal the massive evolution of plant disease resistance genes by retroduplication.</title>
        <authorList>
            <person name="Kim S."/>
            <person name="Park J."/>
            <person name="Yeom S.-I."/>
            <person name="Kim Y.-M."/>
            <person name="Seo E."/>
            <person name="Kim K.-T."/>
            <person name="Kim M.-S."/>
            <person name="Lee J.M."/>
            <person name="Cheong K."/>
            <person name="Shin H.-S."/>
            <person name="Kim S.-B."/>
            <person name="Han K."/>
            <person name="Lee J."/>
            <person name="Park M."/>
            <person name="Lee H.-A."/>
            <person name="Lee H.-Y."/>
            <person name="Lee Y."/>
            <person name="Oh S."/>
            <person name="Lee J.H."/>
            <person name="Choi E."/>
            <person name="Choi E."/>
            <person name="Lee S.E."/>
            <person name="Jeon J."/>
            <person name="Kim H."/>
            <person name="Choi G."/>
            <person name="Song H."/>
            <person name="Lee J."/>
            <person name="Lee S.-C."/>
            <person name="Kwon J.-K."/>
            <person name="Lee H.-Y."/>
            <person name="Koo N."/>
            <person name="Hong Y."/>
            <person name="Kim R.W."/>
            <person name="Kang W.-H."/>
            <person name="Huh J.H."/>
            <person name="Kang B.-C."/>
            <person name="Yang T.-J."/>
            <person name="Lee Y.-H."/>
            <person name="Bennetzen J.L."/>
            <person name="Choi D."/>
        </authorList>
    </citation>
    <scope>NUCLEOTIDE SEQUENCE [LARGE SCALE GENOMIC DNA]</scope>
    <source>
        <strain evidence="2">cv. PBC81</strain>
    </source>
</reference>